<dbReference type="AlphaFoldDB" id="A0A2X0IA97"/>
<organism evidence="2 3">
    <name type="scientific">Streptacidiphilus pinicola</name>
    <dbReference type="NCBI Taxonomy" id="2219663"/>
    <lineage>
        <taxon>Bacteria</taxon>
        <taxon>Bacillati</taxon>
        <taxon>Actinomycetota</taxon>
        <taxon>Actinomycetes</taxon>
        <taxon>Kitasatosporales</taxon>
        <taxon>Streptomycetaceae</taxon>
        <taxon>Streptacidiphilus</taxon>
    </lineage>
</organism>
<evidence type="ECO:0000313" key="3">
    <source>
        <dbReference type="Proteomes" id="UP000248889"/>
    </source>
</evidence>
<name>A0A2X0IA97_9ACTN</name>
<accession>A0A2X0IA97</accession>
<proteinExistence type="predicted"/>
<protein>
    <submittedName>
        <fullName evidence="2">Uncharacterized protein</fullName>
    </submittedName>
</protein>
<evidence type="ECO:0000256" key="1">
    <source>
        <dbReference type="SAM" id="MobiDB-lite"/>
    </source>
</evidence>
<sequence>SAGARLRPAAAVPPQTALPRPGGAPTGAFNFFSRQEAAIGSQLGQTPAEPAVLEHDGADVVGDEAAAAQARYVAAPEAPSVLPTHAHERTEHAIVDLTAEDETEPIDVRAIRAV</sequence>
<feature type="region of interest" description="Disordered" evidence="1">
    <location>
        <begin position="1"/>
        <end position="25"/>
    </location>
</feature>
<reference evidence="2 3" key="1">
    <citation type="submission" date="2018-06" db="EMBL/GenBank/DDBJ databases">
        <title>Streptacidiphilus pinicola sp. nov., isolated from pine grove soil.</title>
        <authorList>
            <person name="Roh S.G."/>
            <person name="Park S."/>
            <person name="Kim M.-K."/>
            <person name="Yun B.-R."/>
            <person name="Park J."/>
            <person name="Kim M.J."/>
            <person name="Kim Y.S."/>
            <person name="Kim S.B."/>
        </authorList>
    </citation>
    <scope>NUCLEOTIDE SEQUENCE [LARGE SCALE GENOMIC DNA]</scope>
    <source>
        <strain evidence="2 3">MMS16-CNU450</strain>
    </source>
</reference>
<feature type="non-terminal residue" evidence="2">
    <location>
        <position position="1"/>
    </location>
</feature>
<dbReference type="Proteomes" id="UP000248889">
    <property type="component" value="Unassembled WGS sequence"/>
</dbReference>
<comment type="caution">
    <text evidence="2">The sequence shown here is derived from an EMBL/GenBank/DDBJ whole genome shotgun (WGS) entry which is preliminary data.</text>
</comment>
<gene>
    <name evidence="2" type="ORF">DN069_37285</name>
</gene>
<evidence type="ECO:0000313" key="2">
    <source>
        <dbReference type="EMBL" id="RAG80583.1"/>
    </source>
</evidence>
<keyword evidence="3" id="KW-1185">Reference proteome</keyword>
<dbReference type="EMBL" id="QKYN01000214">
    <property type="protein sequence ID" value="RAG80583.1"/>
    <property type="molecule type" value="Genomic_DNA"/>
</dbReference>